<name>A0A845Q7J8_9HYPH</name>
<gene>
    <name evidence="1" type="ORF">GTQ45_02450</name>
</gene>
<dbReference type="GeneID" id="300653573"/>
<dbReference type="Proteomes" id="UP000470384">
    <property type="component" value="Unassembled WGS sequence"/>
</dbReference>
<evidence type="ECO:0000313" key="1">
    <source>
        <dbReference type="EMBL" id="NBG94592.1"/>
    </source>
</evidence>
<protein>
    <submittedName>
        <fullName evidence="1">PAS domain-containing protein</fullName>
    </submittedName>
</protein>
<dbReference type="Pfam" id="PF07310">
    <property type="entry name" value="PAS_5"/>
    <property type="match status" value="1"/>
</dbReference>
<keyword evidence="2" id="KW-1185">Reference proteome</keyword>
<dbReference type="RefSeq" id="WP_160586667.1">
    <property type="nucleotide sequence ID" value="NZ_BMHN01000001.1"/>
</dbReference>
<proteinExistence type="predicted"/>
<reference evidence="1 2" key="1">
    <citation type="journal article" date="2016" name="Int. J. Syst. Evol. Microbiol.">
        <title>Pyruvatibacter mobilis gen. nov., sp. nov., a marine bacterium from the culture broth of Picochlorum sp. 122.</title>
        <authorList>
            <person name="Wang G."/>
            <person name="Tang M."/>
            <person name="Wu H."/>
            <person name="Dai S."/>
            <person name="Li T."/>
            <person name="Chen C."/>
            <person name="He H."/>
            <person name="Fan J."/>
            <person name="Xiang W."/>
            <person name="Li X."/>
        </authorList>
    </citation>
    <scope>NUCLEOTIDE SEQUENCE [LARGE SCALE GENOMIC DNA]</scope>
    <source>
        <strain evidence="1 2">GYP-11</strain>
    </source>
</reference>
<comment type="caution">
    <text evidence="1">The sequence shown here is derived from an EMBL/GenBank/DDBJ whole genome shotgun (WGS) entry which is preliminary data.</text>
</comment>
<sequence length="194" mass="21581">MKLSKDNQHLFTIWCRARQGAVIPTLPSSLIVENWWIGKHVCLQFLAPDKKIRFVWAGGEVEKVLGCDLPGKEVTSIFASQEQDALADMQQWKFTNPVVIQSHCTVTTDAGSMVQFEFLHMPFINHPTGDLLYAVGCCEWTGTGTQESLRNGMAERQMLTRTLHHIKTLEPVATPYTIPAPASIPDVAKAVAYA</sequence>
<accession>A0A845Q7J8</accession>
<organism evidence="1 2">
    <name type="scientific">Pyruvatibacter mobilis</name>
    <dbReference type="NCBI Taxonomy" id="1712261"/>
    <lineage>
        <taxon>Bacteria</taxon>
        <taxon>Pseudomonadati</taxon>
        <taxon>Pseudomonadota</taxon>
        <taxon>Alphaproteobacteria</taxon>
        <taxon>Hyphomicrobiales</taxon>
        <taxon>Parvibaculaceae</taxon>
        <taxon>Pyruvatibacter</taxon>
    </lineage>
</organism>
<dbReference type="EMBL" id="WXYQ01000001">
    <property type="protein sequence ID" value="NBG94592.1"/>
    <property type="molecule type" value="Genomic_DNA"/>
</dbReference>
<dbReference type="InterPro" id="IPR009922">
    <property type="entry name" value="DUF1457"/>
</dbReference>
<evidence type="ECO:0000313" key="2">
    <source>
        <dbReference type="Proteomes" id="UP000470384"/>
    </source>
</evidence>
<dbReference type="AlphaFoldDB" id="A0A845Q7J8"/>